<dbReference type="Proteomes" id="UP001374584">
    <property type="component" value="Unassembled WGS sequence"/>
</dbReference>
<evidence type="ECO:0000313" key="2">
    <source>
        <dbReference type="EMBL" id="KAK7378428.1"/>
    </source>
</evidence>
<name>A0AAN9NZQ8_PHACN</name>
<accession>A0AAN9NZQ8</accession>
<comment type="caution">
    <text evidence="2">The sequence shown here is derived from an EMBL/GenBank/DDBJ whole genome shotgun (WGS) entry which is preliminary data.</text>
</comment>
<keyword evidence="1" id="KW-0812">Transmembrane</keyword>
<keyword evidence="3" id="KW-1185">Reference proteome</keyword>
<protein>
    <submittedName>
        <fullName evidence="2">Uncharacterized protein</fullName>
    </submittedName>
</protein>
<feature type="transmembrane region" description="Helical" evidence="1">
    <location>
        <begin position="100"/>
        <end position="122"/>
    </location>
</feature>
<gene>
    <name evidence="2" type="ORF">VNO80_03869</name>
</gene>
<reference evidence="2 3" key="1">
    <citation type="submission" date="2024-01" db="EMBL/GenBank/DDBJ databases">
        <title>The genomes of 5 underutilized Papilionoideae crops provide insights into root nodulation and disease resistanc.</title>
        <authorList>
            <person name="Jiang F."/>
        </authorList>
    </citation>
    <scope>NUCLEOTIDE SEQUENCE [LARGE SCALE GENOMIC DNA]</scope>
    <source>
        <strain evidence="2">JINMINGXINNONG_FW02</strain>
        <tissue evidence="2">Leaves</tissue>
    </source>
</reference>
<proteinExistence type="predicted"/>
<keyword evidence="1" id="KW-0472">Membrane</keyword>
<evidence type="ECO:0000313" key="3">
    <source>
        <dbReference type="Proteomes" id="UP001374584"/>
    </source>
</evidence>
<feature type="transmembrane region" description="Helical" evidence="1">
    <location>
        <begin position="64"/>
        <end position="88"/>
    </location>
</feature>
<keyword evidence="1" id="KW-1133">Transmembrane helix</keyword>
<organism evidence="2 3">
    <name type="scientific">Phaseolus coccineus</name>
    <name type="common">Scarlet runner bean</name>
    <name type="synonym">Phaseolus multiflorus</name>
    <dbReference type="NCBI Taxonomy" id="3886"/>
    <lineage>
        <taxon>Eukaryota</taxon>
        <taxon>Viridiplantae</taxon>
        <taxon>Streptophyta</taxon>
        <taxon>Embryophyta</taxon>
        <taxon>Tracheophyta</taxon>
        <taxon>Spermatophyta</taxon>
        <taxon>Magnoliopsida</taxon>
        <taxon>eudicotyledons</taxon>
        <taxon>Gunneridae</taxon>
        <taxon>Pentapetalae</taxon>
        <taxon>rosids</taxon>
        <taxon>fabids</taxon>
        <taxon>Fabales</taxon>
        <taxon>Fabaceae</taxon>
        <taxon>Papilionoideae</taxon>
        <taxon>50 kb inversion clade</taxon>
        <taxon>NPAAA clade</taxon>
        <taxon>indigoferoid/millettioid clade</taxon>
        <taxon>Phaseoleae</taxon>
        <taxon>Phaseolus</taxon>
    </lineage>
</organism>
<dbReference type="EMBL" id="JAYMYR010000002">
    <property type="protein sequence ID" value="KAK7378428.1"/>
    <property type="molecule type" value="Genomic_DNA"/>
</dbReference>
<dbReference type="AlphaFoldDB" id="A0AAN9NZQ8"/>
<sequence length="280" mass="31914">MHLAKRVSIRLNPHEQERYLSTTLDELHIAFMNEANTSITNKNKESEVELAQVKVHGDSWRQKFLMYVFCPSIPTFQEFVSSFGSIFRPHNPNPLKDVEASALLVAAVLVYSFVLGSAILVLAKESVFLEVFKVILLVVVLPFGEGASINRPPLFCGLNYQFWKVRIKIFMESLDKGIWDAIENGPFIPKFEKDGSVIEKPWSQWTDAESKKAKFDCIAKNIITSALNSDEFLGSHNANHQKKCGILWKSLMKEQMRLKEIESKLSSKSMRCLECLKVKQ</sequence>
<evidence type="ECO:0000256" key="1">
    <source>
        <dbReference type="SAM" id="Phobius"/>
    </source>
</evidence>